<dbReference type="InterPro" id="IPR050570">
    <property type="entry name" value="Cell_wall_metabolism_enzyme"/>
</dbReference>
<feature type="domain" description="M23ase beta-sheet core" evidence="3">
    <location>
        <begin position="270"/>
        <end position="367"/>
    </location>
</feature>
<feature type="region of interest" description="Disordered" evidence="1">
    <location>
        <begin position="223"/>
        <end position="254"/>
    </location>
</feature>
<dbReference type="CDD" id="cd12797">
    <property type="entry name" value="M23_peptidase"/>
    <property type="match status" value="1"/>
</dbReference>
<proteinExistence type="predicted"/>
<dbReference type="InterPro" id="IPR011055">
    <property type="entry name" value="Dup_hybrid_motif"/>
</dbReference>
<dbReference type="SUPFAM" id="SSF51261">
    <property type="entry name" value="Duplicated hybrid motif"/>
    <property type="match status" value="1"/>
</dbReference>
<evidence type="ECO:0000313" key="4">
    <source>
        <dbReference type="EMBL" id="SBW12452.1"/>
    </source>
</evidence>
<organism evidence="4">
    <name type="scientific">uncultured Alphaproteobacteria bacterium</name>
    <dbReference type="NCBI Taxonomy" id="91750"/>
    <lineage>
        <taxon>Bacteria</taxon>
        <taxon>Pseudomonadati</taxon>
        <taxon>Pseudomonadota</taxon>
        <taxon>Alphaproteobacteria</taxon>
        <taxon>environmental samples</taxon>
    </lineage>
</organism>
<dbReference type="Pfam" id="PF01551">
    <property type="entry name" value="Peptidase_M23"/>
    <property type="match status" value="1"/>
</dbReference>
<feature type="signal peptide" evidence="2">
    <location>
        <begin position="1"/>
        <end position="25"/>
    </location>
</feature>
<dbReference type="PANTHER" id="PTHR21666">
    <property type="entry name" value="PEPTIDASE-RELATED"/>
    <property type="match status" value="1"/>
</dbReference>
<keyword evidence="2" id="KW-0732">Signal</keyword>
<dbReference type="AlphaFoldDB" id="A0A212KLC9"/>
<dbReference type="EMBL" id="FLUO01000003">
    <property type="protein sequence ID" value="SBW12452.1"/>
    <property type="molecule type" value="Genomic_DNA"/>
</dbReference>
<sequence>MRARRTLLAFTALSLAALAAAPALANPARPLSAGHSASVAASETRSLTLAPKETLDQVLRRIGIDAAERKAVLAALKETGVAPAVGAKLTLRTEIPRPGTQRLALLRIGGGAKQPDVVLVGTPEIETDAPLRRSVRGTVGPDFPSFLVSIGVPDGVAATVAAGFGPGQPAPGARFNLVYRLTADKSDAQLASLTVHEPAGEQRLAAFPLRRSLEVGIEDAPTPARTERALPPQRQAEDAVEGIPTGDPVPGGRLTSPWGWRIHPVLKRPQFHKGVDYSAPAGTPVLATAPGTVAFVGRNGNYGKLVRITHAGEVVTGYAHLQDYARGLKVGAKVSQGQVIGYVGRSGLATGNHLYYEVFARGKLVDPLGGQASPSRHMTEAENARLRQALSKRGIVLARDGVTLD</sequence>
<reference evidence="4" key="1">
    <citation type="submission" date="2016-04" db="EMBL/GenBank/DDBJ databases">
        <authorList>
            <person name="Evans L.H."/>
            <person name="Alamgir A."/>
            <person name="Owens N."/>
            <person name="Weber N.D."/>
            <person name="Virtaneva K."/>
            <person name="Barbian K."/>
            <person name="Babar A."/>
            <person name="Rosenke K."/>
        </authorList>
    </citation>
    <scope>NUCLEOTIDE SEQUENCE</scope>
    <source>
        <strain evidence="4">86</strain>
    </source>
</reference>
<dbReference type="PROSITE" id="PS51318">
    <property type="entry name" value="TAT"/>
    <property type="match status" value="1"/>
</dbReference>
<evidence type="ECO:0000256" key="2">
    <source>
        <dbReference type="SAM" id="SignalP"/>
    </source>
</evidence>
<feature type="chain" id="PRO_5012284437" evidence="2">
    <location>
        <begin position="26"/>
        <end position="405"/>
    </location>
</feature>
<gene>
    <name evidence="4" type="ORF">KL86APRO_30002</name>
</gene>
<protein>
    <submittedName>
        <fullName evidence="4">Putative Peptidase M23B</fullName>
    </submittedName>
</protein>
<evidence type="ECO:0000259" key="3">
    <source>
        <dbReference type="Pfam" id="PF01551"/>
    </source>
</evidence>
<accession>A0A212KLC9</accession>
<evidence type="ECO:0000256" key="1">
    <source>
        <dbReference type="SAM" id="MobiDB-lite"/>
    </source>
</evidence>
<name>A0A212KLC9_9PROT</name>
<dbReference type="InterPro" id="IPR006311">
    <property type="entry name" value="TAT_signal"/>
</dbReference>
<dbReference type="InterPro" id="IPR016047">
    <property type="entry name" value="M23ase_b-sheet_dom"/>
</dbReference>
<dbReference type="Gene3D" id="2.70.70.10">
    <property type="entry name" value="Glucose Permease (Domain IIA)"/>
    <property type="match status" value="1"/>
</dbReference>
<dbReference type="PANTHER" id="PTHR21666:SF270">
    <property type="entry name" value="MUREIN HYDROLASE ACTIVATOR ENVC"/>
    <property type="match status" value="1"/>
</dbReference>
<dbReference type="GO" id="GO:0004222">
    <property type="term" value="F:metalloendopeptidase activity"/>
    <property type="evidence" value="ECO:0007669"/>
    <property type="project" value="TreeGrafter"/>
</dbReference>